<comment type="caution">
    <text evidence="2">The sequence shown here is derived from an EMBL/GenBank/DDBJ whole genome shotgun (WGS) entry which is preliminary data.</text>
</comment>
<reference evidence="2" key="1">
    <citation type="submission" date="2023-07" db="EMBL/GenBank/DDBJ databases">
        <authorList>
            <consortium name="AG Swart"/>
            <person name="Singh M."/>
            <person name="Singh A."/>
            <person name="Seah K."/>
            <person name="Emmerich C."/>
        </authorList>
    </citation>
    <scope>NUCLEOTIDE SEQUENCE</scope>
    <source>
        <strain evidence="2">DP1</strain>
    </source>
</reference>
<evidence type="ECO:0000256" key="1">
    <source>
        <dbReference type="SAM" id="Coils"/>
    </source>
</evidence>
<gene>
    <name evidence="2" type="ORF">ECRASSUSDP1_LOCUS10307</name>
</gene>
<keyword evidence="3" id="KW-1185">Reference proteome</keyword>
<proteinExistence type="predicted"/>
<protein>
    <submittedName>
        <fullName evidence="2">Uncharacterized protein</fullName>
    </submittedName>
</protein>
<name>A0AAD1XC94_EUPCR</name>
<dbReference type="AlphaFoldDB" id="A0AAD1XC94"/>
<dbReference type="Proteomes" id="UP001295684">
    <property type="component" value="Unassembled WGS sequence"/>
</dbReference>
<accession>A0AAD1XC94</accession>
<sequence length="284" mass="33230">MPSRTYSKLKKADLIEDSDALPSNTERRFNRNMILSILTPYIYSSRKEVYDLYELDDFLRIHLSKMGMHPIISSLGKVTRPYIYALEALDIAERISQEQVMIKPGFYDMTSTDYTQLSSTEIPPFEMYDEEISSIHTEEYKIKSELKNTIEKKIKQCDNKRRSFKDLNKQLVATKVLIHSNIEKRLASQHSSSLICHLPVEFWKFENEPKIHKPSRRKIKISFKGECSKLSLSHIVKRTDSGDLKHLLKKGVEDEMLNIPPRELLQSIPNRHILQYVTKEELLN</sequence>
<evidence type="ECO:0000313" key="2">
    <source>
        <dbReference type="EMBL" id="CAI2369010.1"/>
    </source>
</evidence>
<keyword evidence="1" id="KW-0175">Coiled coil</keyword>
<dbReference type="EMBL" id="CAMPGE010010156">
    <property type="protein sequence ID" value="CAI2369010.1"/>
    <property type="molecule type" value="Genomic_DNA"/>
</dbReference>
<evidence type="ECO:0000313" key="3">
    <source>
        <dbReference type="Proteomes" id="UP001295684"/>
    </source>
</evidence>
<organism evidence="2 3">
    <name type="scientific">Euplotes crassus</name>
    <dbReference type="NCBI Taxonomy" id="5936"/>
    <lineage>
        <taxon>Eukaryota</taxon>
        <taxon>Sar</taxon>
        <taxon>Alveolata</taxon>
        <taxon>Ciliophora</taxon>
        <taxon>Intramacronucleata</taxon>
        <taxon>Spirotrichea</taxon>
        <taxon>Hypotrichia</taxon>
        <taxon>Euplotida</taxon>
        <taxon>Euplotidae</taxon>
        <taxon>Moneuplotes</taxon>
    </lineage>
</organism>
<feature type="coiled-coil region" evidence="1">
    <location>
        <begin position="143"/>
        <end position="170"/>
    </location>
</feature>